<sequence length="122" mass="14101">MNHVQKVVVILATVMIGISPTYAAQNCEIKKQELSNQLRYAEKYASSYRVAGLKRAIQNVDRYCQDDTPTQIKMQLQTEHKIEKLKAELYKAQQNQDTQKALKKQQELNQALFELEQIQTTS</sequence>
<dbReference type="AlphaFoldDB" id="A0A3D2SST9"/>
<gene>
    <name evidence="2" type="ORF">DHW29_16250</name>
</gene>
<proteinExistence type="predicted"/>
<reference evidence="2 3" key="1">
    <citation type="journal article" date="2018" name="Nat. Biotechnol.">
        <title>A standardized bacterial taxonomy based on genome phylogeny substantially revises the tree of life.</title>
        <authorList>
            <person name="Parks D.H."/>
            <person name="Chuvochina M."/>
            <person name="Waite D.W."/>
            <person name="Rinke C."/>
            <person name="Skarshewski A."/>
            <person name="Chaumeil P.A."/>
            <person name="Hugenholtz P."/>
        </authorList>
    </citation>
    <scope>NUCLEOTIDE SEQUENCE [LARGE SCALE GENOMIC DNA]</scope>
    <source>
        <strain evidence="2">UBA9669</strain>
    </source>
</reference>
<evidence type="ECO:0000313" key="2">
    <source>
        <dbReference type="EMBL" id="HCK31565.1"/>
    </source>
</evidence>
<comment type="caution">
    <text evidence="2">The sequence shown here is derived from an EMBL/GenBank/DDBJ whole genome shotgun (WGS) entry which is preliminary data.</text>
</comment>
<dbReference type="Proteomes" id="UP000263596">
    <property type="component" value="Unassembled WGS sequence"/>
</dbReference>
<keyword evidence="1" id="KW-0732">Signal</keyword>
<dbReference type="InterPro" id="IPR009468">
    <property type="entry name" value="DUF1090"/>
</dbReference>
<dbReference type="EMBL" id="DPVE01000299">
    <property type="protein sequence ID" value="HCK31565.1"/>
    <property type="molecule type" value="Genomic_DNA"/>
</dbReference>
<dbReference type="RefSeq" id="WP_044435975.1">
    <property type="nucleotide sequence ID" value="NZ_BKFK01000009.1"/>
</dbReference>
<evidence type="ECO:0000256" key="1">
    <source>
        <dbReference type="SAM" id="SignalP"/>
    </source>
</evidence>
<accession>A0A3D2SST9</accession>
<evidence type="ECO:0000313" key="3">
    <source>
        <dbReference type="Proteomes" id="UP000263596"/>
    </source>
</evidence>
<protein>
    <submittedName>
        <fullName evidence="2">DUF1090 domain-containing protein</fullName>
    </submittedName>
</protein>
<feature type="signal peptide" evidence="1">
    <location>
        <begin position="1"/>
        <end position="23"/>
    </location>
</feature>
<name>A0A3D2SST9_9GAMM</name>
<dbReference type="Pfam" id="PF06476">
    <property type="entry name" value="DUF1090"/>
    <property type="match status" value="1"/>
</dbReference>
<organism evidence="2 3">
    <name type="scientific">Acinetobacter ursingii</name>
    <dbReference type="NCBI Taxonomy" id="108980"/>
    <lineage>
        <taxon>Bacteria</taxon>
        <taxon>Pseudomonadati</taxon>
        <taxon>Pseudomonadota</taxon>
        <taxon>Gammaproteobacteria</taxon>
        <taxon>Moraxellales</taxon>
        <taxon>Moraxellaceae</taxon>
        <taxon>Acinetobacter</taxon>
    </lineage>
</organism>
<feature type="chain" id="PRO_5017833017" evidence="1">
    <location>
        <begin position="24"/>
        <end position="122"/>
    </location>
</feature>